<dbReference type="Proteomes" id="UP000799291">
    <property type="component" value="Unassembled WGS sequence"/>
</dbReference>
<name>A0A6G1JBC5_9PLEO</name>
<dbReference type="EMBL" id="MU005575">
    <property type="protein sequence ID" value="KAF2687465.1"/>
    <property type="molecule type" value="Genomic_DNA"/>
</dbReference>
<evidence type="ECO:0000256" key="1">
    <source>
        <dbReference type="SAM" id="MobiDB-lite"/>
    </source>
</evidence>
<dbReference type="AlphaFoldDB" id="A0A6G1JBC5"/>
<accession>A0A6G1JBC5</accession>
<gene>
    <name evidence="2" type="ORF">K458DRAFT_191151</name>
</gene>
<protein>
    <submittedName>
        <fullName evidence="2">Uncharacterized protein</fullName>
    </submittedName>
</protein>
<feature type="compositionally biased region" description="Polar residues" evidence="1">
    <location>
        <begin position="17"/>
        <end position="26"/>
    </location>
</feature>
<feature type="region of interest" description="Disordered" evidence="1">
    <location>
        <begin position="16"/>
        <end position="99"/>
    </location>
</feature>
<sequence length="99" mass="11290">MIFRYFYCYRTTRKWKSNTTEAPSSQKETHNQRKKPKLNDRTPPTDLEKKECRTPTALTKRESPGDSPPSSDHEEAAMSRTPVVSSQASEPCLGKEGRS</sequence>
<proteinExistence type="predicted"/>
<organism evidence="2 3">
    <name type="scientific">Lentithecium fluviatile CBS 122367</name>
    <dbReference type="NCBI Taxonomy" id="1168545"/>
    <lineage>
        <taxon>Eukaryota</taxon>
        <taxon>Fungi</taxon>
        <taxon>Dikarya</taxon>
        <taxon>Ascomycota</taxon>
        <taxon>Pezizomycotina</taxon>
        <taxon>Dothideomycetes</taxon>
        <taxon>Pleosporomycetidae</taxon>
        <taxon>Pleosporales</taxon>
        <taxon>Massarineae</taxon>
        <taxon>Lentitheciaceae</taxon>
        <taxon>Lentithecium</taxon>
    </lineage>
</organism>
<feature type="compositionally biased region" description="Basic and acidic residues" evidence="1">
    <location>
        <begin position="46"/>
        <end position="64"/>
    </location>
</feature>
<reference evidence="2" key="1">
    <citation type="journal article" date="2020" name="Stud. Mycol.">
        <title>101 Dothideomycetes genomes: a test case for predicting lifestyles and emergence of pathogens.</title>
        <authorList>
            <person name="Haridas S."/>
            <person name="Albert R."/>
            <person name="Binder M."/>
            <person name="Bloem J."/>
            <person name="Labutti K."/>
            <person name="Salamov A."/>
            <person name="Andreopoulos B."/>
            <person name="Baker S."/>
            <person name="Barry K."/>
            <person name="Bills G."/>
            <person name="Bluhm B."/>
            <person name="Cannon C."/>
            <person name="Castanera R."/>
            <person name="Culley D."/>
            <person name="Daum C."/>
            <person name="Ezra D."/>
            <person name="Gonzalez J."/>
            <person name="Henrissat B."/>
            <person name="Kuo A."/>
            <person name="Liang C."/>
            <person name="Lipzen A."/>
            <person name="Lutzoni F."/>
            <person name="Magnuson J."/>
            <person name="Mondo S."/>
            <person name="Nolan M."/>
            <person name="Ohm R."/>
            <person name="Pangilinan J."/>
            <person name="Park H.-J."/>
            <person name="Ramirez L."/>
            <person name="Alfaro M."/>
            <person name="Sun H."/>
            <person name="Tritt A."/>
            <person name="Yoshinaga Y."/>
            <person name="Zwiers L.-H."/>
            <person name="Turgeon B."/>
            <person name="Goodwin S."/>
            <person name="Spatafora J."/>
            <person name="Crous P."/>
            <person name="Grigoriev I."/>
        </authorList>
    </citation>
    <scope>NUCLEOTIDE SEQUENCE</scope>
    <source>
        <strain evidence="2">CBS 122367</strain>
    </source>
</reference>
<evidence type="ECO:0000313" key="2">
    <source>
        <dbReference type="EMBL" id="KAF2687465.1"/>
    </source>
</evidence>
<keyword evidence="3" id="KW-1185">Reference proteome</keyword>
<evidence type="ECO:0000313" key="3">
    <source>
        <dbReference type="Proteomes" id="UP000799291"/>
    </source>
</evidence>